<dbReference type="InterPro" id="IPR036388">
    <property type="entry name" value="WH-like_DNA-bd_sf"/>
</dbReference>
<comment type="caution">
    <text evidence="5">The sequence shown here is derived from an EMBL/GenBank/DDBJ whole genome shotgun (WGS) entry which is preliminary data.</text>
</comment>
<keyword evidence="6" id="KW-1185">Reference proteome</keyword>
<name>A0A0D0V1V0_9ACTN</name>
<evidence type="ECO:0000256" key="2">
    <source>
        <dbReference type="ARBA" id="ARBA00023125"/>
    </source>
</evidence>
<dbReference type="GO" id="GO:0003677">
    <property type="term" value="F:DNA binding"/>
    <property type="evidence" value="ECO:0007669"/>
    <property type="project" value="UniProtKB-KW"/>
</dbReference>
<proteinExistence type="predicted"/>
<dbReference type="InterPro" id="IPR050679">
    <property type="entry name" value="Bact_HTH_transcr_reg"/>
</dbReference>
<keyword evidence="1" id="KW-0805">Transcription regulation</keyword>
<dbReference type="RefSeq" id="WP_043961703.1">
    <property type="nucleotide sequence ID" value="NZ_JXSX01000001.1"/>
</dbReference>
<sequence>MPIEVAPPKYVVIVNAVQQRIEDGTYPLGAMLPSETELIREFRASRPVVVRALDLLRQGGWIESRQGKGRFVLGPPGGTEQRSQGRRYGLLDDDERAGSTLLAAGTVPAPPRAAVALGVQPGTPVVARRRLITVDEVGPVELGTAFLSVEMAEGTGVGVQDAMPEGLLRHVASRKRLKFDHVTERISARLPSAEEAKLLQVRESDPVLTVLLVICDRSATPLLAVDVLLPASRHDLEDVYPLD</sequence>
<gene>
    <name evidence="5" type="ORF">TK50_05220</name>
</gene>
<dbReference type="Pfam" id="PF00392">
    <property type="entry name" value="GntR"/>
    <property type="match status" value="1"/>
</dbReference>
<evidence type="ECO:0000313" key="6">
    <source>
        <dbReference type="Proteomes" id="UP000032254"/>
    </source>
</evidence>
<dbReference type="SMART" id="SM00345">
    <property type="entry name" value="HTH_GNTR"/>
    <property type="match status" value="1"/>
</dbReference>
<evidence type="ECO:0000313" key="5">
    <source>
        <dbReference type="EMBL" id="KIR64947.1"/>
    </source>
</evidence>
<dbReference type="Gene3D" id="3.40.1410.10">
    <property type="entry name" value="Chorismate lyase-like"/>
    <property type="match status" value="1"/>
</dbReference>
<evidence type="ECO:0000259" key="4">
    <source>
        <dbReference type="PROSITE" id="PS50949"/>
    </source>
</evidence>
<dbReference type="CDD" id="cd07377">
    <property type="entry name" value="WHTH_GntR"/>
    <property type="match status" value="1"/>
</dbReference>
<dbReference type="OrthoDB" id="3207674at2"/>
<dbReference type="PANTHER" id="PTHR44846">
    <property type="entry name" value="MANNOSYL-D-GLYCERATE TRANSPORT/METABOLISM SYSTEM REPRESSOR MNGR-RELATED"/>
    <property type="match status" value="1"/>
</dbReference>
<dbReference type="Gene3D" id="1.10.10.10">
    <property type="entry name" value="Winged helix-like DNA-binding domain superfamily/Winged helix DNA-binding domain"/>
    <property type="match status" value="1"/>
</dbReference>
<dbReference type="InterPro" id="IPR011663">
    <property type="entry name" value="UTRA"/>
</dbReference>
<dbReference type="GO" id="GO:0003700">
    <property type="term" value="F:DNA-binding transcription factor activity"/>
    <property type="evidence" value="ECO:0007669"/>
    <property type="project" value="InterPro"/>
</dbReference>
<dbReference type="AlphaFoldDB" id="A0A0D0V1V0"/>
<dbReference type="Pfam" id="PF07702">
    <property type="entry name" value="UTRA"/>
    <property type="match status" value="1"/>
</dbReference>
<feature type="domain" description="HTH gntR-type" evidence="4">
    <location>
        <begin position="7"/>
        <end position="75"/>
    </location>
</feature>
<dbReference type="EMBL" id="JXSX01000001">
    <property type="protein sequence ID" value="KIR64947.1"/>
    <property type="molecule type" value="Genomic_DNA"/>
</dbReference>
<evidence type="ECO:0000256" key="1">
    <source>
        <dbReference type="ARBA" id="ARBA00023015"/>
    </source>
</evidence>
<evidence type="ECO:0000256" key="3">
    <source>
        <dbReference type="ARBA" id="ARBA00023163"/>
    </source>
</evidence>
<dbReference type="PROSITE" id="PS50949">
    <property type="entry name" value="HTH_GNTR"/>
    <property type="match status" value="1"/>
</dbReference>
<organism evidence="5 6">
    <name type="scientific">Micromonospora haikouensis</name>
    <dbReference type="NCBI Taxonomy" id="686309"/>
    <lineage>
        <taxon>Bacteria</taxon>
        <taxon>Bacillati</taxon>
        <taxon>Actinomycetota</taxon>
        <taxon>Actinomycetes</taxon>
        <taxon>Micromonosporales</taxon>
        <taxon>Micromonosporaceae</taxon>
        <taxon>Micromonospora</taxon>
    </lineage>
</organism>
<dbReference type="PANTHER" id="PTHR44846:SF17">
    <property type="entry name" value="GNTR-FAMILY TRANSCRIPTIONAL REGULATOR"/>
    <property type="match status" value="1"/>
</dbReference>
<accession>A0A0D0V1V0</accession>
<dbReference type="Proteomes" id="UP000032254">
    <property type="component" value="Unassembled WGS sequence"/>
</dbReference>
<dbReference type="SMART" id="SM00866">
    <property type="entry name" value="UTRA"/>
    <property type="match status" value="1"/>
</dbReference>
<dbReference type="GO" id="GO:0045892">
    <property type="term" value="P:negative regulation of DNA-templated transcription"/>
    <property type="evidence" value="ECO:0007669"/>
    <property type="project" value="TreeGrafter"/>
</dbReference>
<dbReference type="InterPro" id="IPR036390">
    <property type="entry name" value="WH_DNA-bd_sf"/>
</dbReference>
<dbReference type="GeneID" id="301303554"/>
<dbReference type="InterPro" id="IPR028978">
    <property type="entry name" value="Chorismate_lyase_/UTRA_dom_sf"/>
</dbReference>
<keyword evidence="2" id="KW-0238">DNA-binding</keyword>
<dbReference type="SUPFAM" id="SSF46785">
    <property type="entry name" value="Winged helix' DNA-binding domain"/>
    <property type="match status" value="1"/>
</dbReference>
<dbReference type="InterPro" id="IPR000524">
    <property type="entry name" value="Tscrpt_reg_HTH_GntR"/>
</dbReference>
<reference evidence="5 6" key="1">
    <citation type="submission" date="2015-01" db="EMBL/GenBank/DDBJ databases">
        <title>Sequencing and annotation of Micromonospora carbonacea strain JXNU-1 genome.</title>
        <authorList>
            <person name="Long Z."/>
            <person name="Huang Y."/>
            <person name="Jiang Y."/>
        </authorList>
    </citation>
    <scope>NUCLEOTIDE SEQUENCE [LARGE SCALE GENOMIC DNA]</scope>
    <source>
        <strain evidence="5 6">JXNU-1</strain>
    </source>
</reference>
<dbReference type="SUPFAM" id="SSF64288">
    <property type="entry name" value="Chorismate lyase-like"/>
    <property type="match status" value="1"/>
</dbReference>
<dbReference type="PATRIC" id="fig|47853.6.peg.1113"/>
<protein>
    <submittedName>
        <fullName evidence="5">GntR family transcriptional regulator</fullName>
    </submittedName>
</protein>
<keyword evidence="3" id="KW-0804">Transcription</keyword>